<accession>A0A2C9U9D5</accession>
<gene>
    <name evidence="1" type="ORF">MANES_16G059000</name>
</gene>
<proteinExistence type="predicted"/>
<dbReference type="EMBL" id="CM004402">
    <property type="protein sequence ID" value="OAY26585.1"/>
    <property type="molecule type" value="Genomic_DNA"/>
</dbReference>
<protein>
    <submittedName>
        <fullName evidence="1">Uncharacterized protein</fullName>
    </submittedName>
</protein>
<sequence>MVCLILISCDFWSFEYERVSLLEGGLLTVDTYNSGSAPLLAIHILVEAVQ</sequence>
<evidence type="ECO:0000313" key="1">
    <source>
        <dbReference type="EMBL" id="OAY26585.1"/>
    </source>
</evidence>
<dbReference type="AlphaFoldDB" id="A0A2C9U9D5"/>
<organism evidence="1">
    <name type="scientific">Manihot esculenta</name>
    <name type="common">Cassava</name>
    <name type="synonym">Jatropha manihot</name>
    <dbReference type="NCBI Taxonomy" id="3983"/>
    <lineage>
        <taxon>Eukaryota</taxon>
        <taxon>Viridiplantae</taxon>
        <taxon>Streptophyta</taxon>
        <taxon>Embryophyta</taxon>
        <taxon>Tracheophyta</taxon>
        <taxon>Spermatophyta</taxon>
        <taxon>Magnoliopsida</taxon>
        <taxon>eudicotyledons</taxon>
        <taxon>Gunneridae</taxon>
        <taxon>Pentapetalae</taxon>
        <taxon>rosids</taxon>
        <taxon>fabids</taxon>
        <taxon>Malpighiales</taxon>
        <taxon>Euphorbiaceae</taxon>
        <taxon>Crotonoideae</taxon>
        <taxon>Manihoteae</taxon>
        <taxon>Manihot</taxon>
    </lineage>
</organism>
<reference evidence="1" key="1">
    <citation type="submission" date="2016-02" db="EMBL/GenBank/DDBJ databases">
        <title>WGS assembly of Manihot esculenta.</title>
        <authorList>
            <person name="Bredeson J.V."/>
            <person name="Prochnik S.E."/>
            <person name="Lyons J.B."/>
            <person name="Schmutz J."/>
            <person name="Grimwood J."/>
            <person name="Vrebalov J."/>
            <person name="Bart R.S."/>
            <person name="Amuge T."/>
            <person name="Ferguson M.E."/>
            <person name="Green R."/>
            <person name="Putnam N."/>
            <person name="Stites J."/>
            <person name="Rounsley S."/>
            <person name="Rokhsar D.S."/>
        </authorList>
    </citation>
    <scope>NUCLEOTIDE SEQUENCE [LARGE SCALE GENOMIC DNA]</scope>
    <source>
        <tissue evidence="1">Leaf</tissue>
    </source>
</reference>
<name>A0A2C9U9D5_MANES</name>